<keyword evidence="15" id="KW-1185">Reference proteome</keyword>
<gene>
    <name evidence="14" type="ORF">Cfor_07532</name>
</gene>
<dbReference type="EMBL" id="BLKM01011693">
    <property type="protein sequence ID" value="GFG33996.1"/>
    <property type="molecule type" value="Genomic_DNA"/>
</dbReference>
<keyword evidence="9" id="KW-0811">Translocation</keyword>
<dbReference type="PANTHER" id="PTHR13269:SF6">
    <property type="entry name" value="NUCLEOPORIN NDC1"/>
    <property type="match status" value="1"/>
</dbReference>
<keyword evidence="11 13" id="KW-0472">Membrane</keyword>
<evidence type="ECO:0000256" key="2">
    <source>
        <dbReference type="ARBA" id="ARBA00004567"/>
    </source>
</evidence>
<keyword evidence="10" id="KW-0906">Nuclear pore complex</keyword>
<evidence type="ECO:0000256" key="1">
    <source>
        <dbReference type="ARBA" id="ARBA00004232"/>
    </source>
</evidence>
<feature type="transmembrane region" description="Helical" evidence="13">
    <location>
        <begin position="20"/>
        <end position="42"/>
    </location>
</feature>
<keyword evidence="12" id="KW-0539">Nucleus</keyword>
<evidence type="ECO:0000256" key="13">
    <source>
        <dbReference type="SAM" id="Phobius"/>
    </source>
</evidence>
<feature type="transmembrane region" description="Helical" evidence="13">
    <location>
        <begin position="254"/>
        <end position="274"/>
    </location>
</feature>
<feature type="transmembrane region" description="Helical" evidence="13">
    <location>
        <begin position="151"/>
        <end position="168"/>
    </location>
</feature>
<keyword evidence="6" id="KW-0509">mRNA transport</keyword>
<dbReference type="Proteomes" id="UP000502823">
    <property type="component" value="Unassembled WGS sequence"/>
</dbReference>
<evidence type="ECO:0008006" key="16">
    <source>
        <dbReference type="Google" id="ProtNLM"/>
    </source>
</evidence>
<sequence>MKATINMSCREIIIRRVTAAVCWSSALQAVLLVTVLFLLNFNPLHPILWIKQTATLSVSLGTWLYFCPVGLAICMQSIVSCKDFMEVRRYSGTRFAVYCNMFSFHNFIMVTLYTVTGALVTWMHLSLLEGKYGKMFAICSADDSKMCLVEGYLFLMLNGFWIGMYFFVNDYVFGNKRLYFPVVQQFKFLQVKAELQSLMKQAMIDSLSPSVYFVVIYYWNGGAIRGYISDILECNVEEKSQDTILGLMNTSELFYLWLFSSIFIFTIYNIKLMLRVNLTEHIFFPITSLVGNSNCLTLHQSLAMSDVPIIQYLGFLDLKVLAEKDYGRREQLFTLSHPGGHPYNWNAVVEETLKLIRKFTEDINKANTETKPAPESNEYVITKDYSPSKSFAIASSENQGTFVSGMRNMSLRVHNMSDISLCQSPSNFVHFQPRPFNVSQESILTILRLYSTQALDALCRKPGISFIFGDLPDAKVRYHLAQCQPVIWAIQGLSCLAAASFKEDHYGVVQKDLPAIITSVLQLKQSLDRLQKVGNYKRSQKTEHHDMKMKAALRSAVKQSLYTVCVTFGEYVKDMSLSKEVLQQIQHFLNFREG</sequence>
<evidence type="ECO:0000256" key="7">
    <source>
        <dbReference type="ARBA" id="ARBA00022927"/>
    </source>
</evidence>
<evidence type="ECO:0000256" key="6">
    <source>
        <dbReference type="ARBA" id="ARBA00022816"/>
    </source>
</evidence>
<evidence type="ECO:0000256" key="5">
    <source>
        <dbReference type="ARBA" id="ARBA00022692"/>
    </source>
</evidence>
<dbReference type="Pfam" id="PF09531">
    <property type="entry name" value="Ndc1_Nup"/>
    <property type="match status" value="1"/>
</dbReference>
<keyword evidence="4" id="KW-0813">Transport</keyword>
<organism evidence="14 15">
    <name type="scientific">Coptotermes formosanus</name>
    <name type="common">Formosan subterranean termite</name>
    <dbReference type="NCBI Taxonomy" id="36987"/>
    <lineage>
        <taxon>Eukaryota</taxon>
        <taxon>Metazoa</taxon>
        <taxon>Ecdysozoa</taxon>
        <taxon>Arthropoda</taxon>
        <taxon>Hexapoda</taxon>
        <taxon>Insecta</taxon>
        <taxon>Pterygota</taxon>
        <taxon>Neoptera</taxon>
        <taxon>Polyneoptera</taxon>
        <taxon>Dictyoptera</taxon>
        <taxon>Blattodea</taxon>
        <taxon>Blattoidea</taxon>
        <taxon>Termitoidae</taxon>
        <taxon>Rhinotermitidae</taxon>
        <taxon>Coptotermes</taxon>
    </lineage>
</organism>
<comment type="caution">
    <text evidence="14">The sequence shown here is derived from an EMBL/GenBank/DDBJ whole genome shotgun (WGS) entry which is preliminary data.</text>
</comment>
<comment type="similarity">
    <text evidence="3">Belongs to the NDC1 family.</text>
</comment>
<reference evidence="15" key="1">
    <citation type="submission" date="2020-01" db="EMBL/GenBank/DDBJ databases">
        <title>Draft genome sequence of the Termite Coptotermes fromosanus.</title>
        <authorList>
            <person name="Itakura S."/>
            <person name="Yosikawa Y."/>
            <person name="Umezawa K."/>
        </authorList>
    </citation>
    <scope>NUCLEOTIDE SEQUENCE [LARGE SCALE GENOMIC DNA]</scope>
</reference>
<evidence type="ECO:0000256" key="9">
    <source>
        <dbReference type="ARBA" id="ARBA00023010"/>
    </source>
</evidence>
<dbReference type="InterPro" id="IPR019049">
    <property type="entry name" value="Nucleoporin_prot_Ndc1/Nup"/>
</dbReference>
<evidence type="ECO:0000256" key="3">
    <source>
        <dbReference type="ARBA" id="ARBA00005760"/>
    </source>
</evidence>
<proteinExistence type="inferred from homology"/>
<dbReference type="GO" id="GO:0031965">
    <property type="term" value="C:nuclear membrane"/>
    <property type="evidence" value="ECO:0007669"/>
    <property type="project" value="UniProtKB-SubCell"/>
</dbReference>
<keyword evidence="7" id="KW-0653">Protein transport</keyword>
<evidence type="ECO:0000256" key="12">
    <source>
        <dbReference type="ARBA" id="ARBA00023242"/>
    </source>
</evidence>
<keyword evidence="5 13" id="KW-0812">Transmembrane</keyword>
<dbReference type="GO" id="GO:0051028">
    <property type="term" value="P:mRNA transport"/>
    <property type="evidence" value="ECO:0007669"/>
    <property type="project" value="UniProtKB-KW"/>
</dbReference>
<dbReference type="PANTHER" id="PTHR13269">
    <property type="entry name" value="NUCLEOPORIN NDC1"/>
    <property type="match status" value="1"/>
</dbReference>
<dbReference type="InParanoid" id="A0A6L2PNJ8"/>
<dbReference type="GO" id="GO:0030674">
    <property type="term" value="F:protein-macromolecule adaptor activity"/>
    <property type="evidence" value="ECO:0007669"/>
    <property type="project" value="TreeGrafter"/>
</dbReference>
<feature type="transmembrane region" description="Helical" evidence="13">
    <location>
        <begin position="102"/>
        <end position="125"/>
    </location>
</feature>
<dbReference type="FunCoup" id="A0A6L2PNJ8">
    <property type="interactions" value="1536"/>
</dbReference>
<dbReference type="OrthoDB" id="67850at2759"/>
<evidence type="ECO:0000256" key="8">
    <source>
        <dbReference type="ARBA" id="ARBA00022989"/>
    </source>
</evidence>
<dbReference type="AlphaFoldDB" id="A0A6L2PNJ8"/>
<keyword evidence="8 13" id="KW-1133">Transmembrane helix</keyword>
<evidence type="ECO:0000256" key="11">
    <source>
        <dbReference type="ARBA" id="ARBA00023136"/>
    </source>
</evidence>
<evidence type="ECO:0000256" key="10">
    <source>
        <dbReference type="ARBA" id="ARBA00023132"/>
    </source>
</evidence>
<dbReference type="GO" id="GO:0070762">
    <property type="term" value="C:nuclear pore transmembrane ring"/>
    <property type="evidence" value="ECO:0007669"/>
    <property type="project" value="TreeGrafter"/>
</dbReference>
<accession>A0A6L2PNJ8</accession>
<evidence type="ECO:0000256" key="4">
    <source>
        <dbReference type="ARBA" id="ARBA00022448"/>
    </source>
</evidence>
<name>A0A6L2PNJ8_COPFO</name>
<dbReference type="GO" id="GO:0006999">
    <property type="term" value="P:nuclear pore organization"/>
    <property type="evidence" value="ECO:0007669"/>
    <property type="project" value="TreeGrafter"/>
</dbReference>
<evidence type="ECO:0000313" key="14">
    <source>
        <dbReference type="EMBL" id="GFG33996.1"/>
    </source>
</evidence>
<comment type="subcellular location">
    <subcellularLocation>
        <location evidence="1">Nucleus membrane</location>
        <topology evidence="1">Multi-pass membrane protein</topology>
    </subcellularLocation>
    <subcellularLocation>
        <location evidence="2">Nucleus</location>
        <location evidence="2">Nuclear pore complex</location>
    </subcellularLocation>
</comment>
<feature type="transmembrane region" description="Helical" evidence="13">
    <location>
        <begin position="62"/>
        <end position="81"/>
    </location>
</feature>
<dbReference type="GO" id="GO:0015031">
    <property type="term" value="P:protein transport"/>
    <property type="evidence" value="ECO:0007669"/>
    <property type="project" value="UniProtKB-KW"/>
</dbReference>
<evidence type="ECO:0000313" key="15">
    <source>
        <dbReference type="Proteomes" id="UP000502823"/>
    </source>
</evidence>
<protein>
    <recommendedName>
        <fullName evidence="16">Nucleoporin NDC1</fullName>
    </recommendedName>
</protein>